<comment type="subcellular location">
    <subcellularLocation>
        <location evidence="1">Nucleus</location>
    </subcellularLocation>
</comment>
<feature type="region of interest" description="Disordered" evidence="2">
    <location>
        <begin position="155"/>
        <end position="178"/>
    </location>
</feature>
<evidence type="ECO:0000313" key="4">
    <source>
        <dbReference type="EMBL" id="RUS25254.1"/>
    </source>
</evidence>
<evidence type="ECO:0000259" key="3">
    <source>
        <dbReference type="Pfam" id="PF21315"/>
    </source>
</evidence>
<dbReference type="PANTHER" id="PTHR15749:SF4">
    <property type="entry name" value="FANCONI-ASSOCIATED NUCLEASE 1"/>
    <property type="match status" value="1"/>
</dbReference>
<keyword evidence="1" id="KW-0539">Nucleus</keyword>
<proteinExistence type="inferred from homology"/>
<organism evidence="4 5">
    <name type="scientific">Jimgerdemannia flammicorona</name>
    <dbReference type="NCBI Taxonomy" id="994334"/>
    <lineage>
        <taxon>Eukaryota</taxon>
        <taxon>Fungi</taxon>
        <taxon>Fungi incertae sedis</taxon>
        <taxon>Mucoromycota</taxon>
        <taxon>Mucoromycotina</taxon>
        <taxon>Endogonomycetes</taxon>
        <taxon>Endogonales</taxon>
        <taxon>Endogonaceae</taxon>
        <taxon>Jimgerdemannia</taxon>
    </lineage>
</organism>
<keyword evidence="1" id="KW-0378">Hydrolase</keyword>
<dbReference type="GO" id="GO:0046872">
    <property type="term" value="F:metal ion binding"/>
    <property type="evidence" value="ECO:0007669"/>
    <property type="project" value="UniProtKB-KW"/>
</dbReference>
<keyword evidence="1" id="KW-0227">DNA damage</keyword>
<comment type="similarity">
    <text evidence="1">Belongs to the FAN1 family.</text>
</comment>
<dbReference type="InterPro" id="IPR033315">
    <property type="entry name" value="Fan1-like"/>
</dbReference>
<evidence type="ECO:0000313" key="5">
    <source>
        <dbReference type="Proteomes" id="UP000274822"/>
    </source>
</evidence>
<dbReference type="GO" id="GO:0017108">
    <property type="term" value="F:5'-flap endonuclease activity"/>
    <property type="evidence" value="ECO:0007669"/>
    <property type="project" value="TreeGrafter"/>
</dbReference>
<comment type="function">
    <text evidence="1">Nuclease required for the repair of DNA interstrand cross-links (ICL). Acts as a 5'-3' exonuclease that anchors at a cut end of DNA and cleaves DNA successively at every third nucleotide, allowing to excise an ICL from one strand through flanking incisions.</text>
</comment>
<comment type="cofactor">
    <cofactor evidence="1">
        <name>Mg(2+)</name>
        <dbReference type="ChEBI" id="CHEBI:18420"/>
    </cofactor>
    <cofactor evidence="1">
        <name>Mn(2+)</name>
        <dbReference type="ChEBI" id="CHEBI:29035"/>
    </cofactor>
</comment>
<dbReference type="GO" id="GO:0036297">
    <property type="term" value="P:interstrand cross-link repair"/>
    <property type="evidence" value="ECO:0007669"/>
    <property type="project" value="InterPro"/>
</dbReference>
<sequence length="529" mass="58610">MYVTAFGNRKQLVHSLLVLGPRILVVHIALYTEALKRHAHAGEAAVPVAELEVCEGYSPCGLRGVRIFWGGYLANMSTHKHQQLYTAYSLQGRSPSASPPRTQVPHTCITCGTTLSPYRLWLTSESSAESSGRTGRIVVSMARHEEKKAGIHRMLDGNANDGVGRRVPAMVDTPSEKRPRRCLSLSDLKKNKELRQVFDGVVVKEKGKGNSFDSDEGGATEDMQSGGVAVSYPKSATTTVLSGSDVTILEPNSVIADSHDVTMILRVDHETKINESSLSTTEQWISTTPIEIGAAESFSIMSFDPVPVPSIIPSTTTGTYSPPSQPMTIDVNLDLENDDEAIPLNELADADSTTIVMFRRSMYLEAFENIIDTVLDGGEGFLFTADELAVFAVYRRLDDDARLLFIRLFMRKTASARWFRLARLDYPQIHDLHAAARRLCEDGVGFAEDEGEMSSMDKALEMLSVEEMKERTQLVEAIKRSVREQPTLRTDLKQRTLSFTDYTTRHNRESSVIKSILAKTGMIRLPLSF</sequence>
<comment type="caution">
    <text evidence="4">The sequence shown here is derived from an EMBL/GenBank/DDBJ whole genome shotgun (WGS) entry which is preliminary data.</text>
</comment>
<evidence type="ECO:0000256" key="2">
    <source>
        <dbReference type="SAM" id="MobiDB-lite"/>
    </source>
</evidence>
<reference evidence="4 5" key="1">
    <citation type="journal article" date="2018" name="New Phytol.">
        <title>Phylogenomics of Endogonaceae and evolution of mycorrhizas within Mucoromycota.</title>
        <authorList>
            <person name="Chang Y."/>
            <person name="Desiro A."/>
            <person name="Na H."/>
            <person name="Sandor L."/>
            <person name="Lipzen A."/>
            <person name="Clum A."/>
            <person name="Barry K."/>
            <person name="Grigoriev I.V."/>
            <person name="Martin F.M."/>
            <person name="Stajich J.E."/>
            <person name="Smith M.E."/>
            <person name="Bonito G."/>
            <person name="Spatafora J.W."/>
        </authorList>
    </citation>
    <scope>NUCLEOTIDE SEQUENCE [LARGE SCALE GENOMIC DNA]</scope>
    <source>
        <strain evidence="4 5">AD002</strain>
    </source>
</reference>
<dbReference type="Pfam" id="PF21315">
    <property type="entry name" value="FAN1_HTH"/>
    <property type="match status" value="1"/>
</dbReference>
<dbReference type="PANTHER" id="PTHR15749">
    <property type="entry name" value="FANCONI-ASSOCIATED NUCLEASE 1"/>
    <property type="match status" value="1"/>
</dbReference>
<keyword evidence="5" id="KW-1185">Reference proteome</keyword>
<dbReference type="GO" id="GO:0070336">
    <property type="term" value="F:flap-structured DNA binding"/>
    <property type="evidence" value="ECO:0007669"/>
    <property type="project" value="TreeGrafter"/>
</dbReference>
<keyword evidence="1" id="KW-0540">Nuclease</keyword>
<keyword evidence="1" id="KW-0460">Magnesium</keyword>
<gene>
    <name evidence="4" type="ORF">BC938DRAFT_472420</name>
</gene>
<dbReference type="EC" id="3.1.4.1" evidence="1"/>
<dbReference type="EMBL" id="RBNJ01013480">
    <property type="protein sequence ID" value="RUS25254.1"/>
    <property type="molecule type" value="Genomic_DNA"/>
</dbReference>
<dbReference type="GO" id="GO:0005634">
    <property type="term" value="C:nucleus"/>
    <property type="evidence" value="ECO:0007669"/>
    <property type="project" value="UniProtKB-SubCell"/>
</dbReference>
<dbReference type="AlphaFoldDB" id="A0A433Q648"/>
<keyword evidence="1" id="KW-0464">Manganese</keyword>
<dbReference type="InterPro" id="IPR049125">
    <property type="entry name" value="FAN1-like_WH"/>
</dbReference>
<feature type="domain" description="Fanconi-associated nuclease 1-like winged-helix" evidence="3">
    <location>
        <begin position="363"/>
        <end position="443"/>
    </location>
</feature>
<dbReference type="GO" id="GO:0008409">
    <property type="term" value="F:5'-3' exonuclease activity"/>
    <property type="evidence" value="ECO:0007669"/>
    <property type="project" value="TreeGrafter"/>
</dbReference>
<name>A0A433Q648_9FUNG</name>
<keyword evidence="1" id="KW-0234">DNA repair</keyword>
<evidence type="ECO:0000256" key="1">
    <source>
        <dbReference type="RuleBase" id="RU365033"/>
    </source>
</evidence>
<dbReference type="Proteomes" id="UP000274822">
    <property type="component" value="Unassembled WGS sequence"/>
</dbReference>
<keyword evidence="1" id="KW-0479">Metal-binding</keyword>
<comment type="catalytic activity">
    <reaction evidence="1">
        <text>Hydrolytically removes 5'-nucleotides successively from the 3'-hydroxy termini of 3'-hydroxy-terminated oligonucleotides.</text>
        <dbReference type="EC" id="3.1.4.1"/>
    </reaction>
</comment>
<accession>A0A433Q648</accession>
<dbReference type="GO" id="GO:0004528">
    <property type="term" value="F:phosphodiesterase I activity"/>
    <property type="evidence" value="ECO:0007669"/>
    <property type="project" value="UniProtKB-EC"/>
</dbReference>
<protein>
    <recommendedName>
        <fullName evidence="1">Fanconi-associated nuclease</fullName>
        <ecNumber evidence="1">3.1.4.1</ecNumber>
    </recommendedName>
</protein>